<gene>
    <name evidence="5" type="ORF">E6H03_07350</name>
</gene>
<evidence type="ECO:0000256" key="2">
    <source>
        <dbReference type="ARBA" id="ARBA00022801"/>
    </source>
</evidence>
<dbReference type="AlphaFoldDB" id="A0A537JC41"/>
<reference evidence="5 6" key="1">
    <citation type="journal article" date="2019" name="Nat. Microbiol.">
        <title>Mediterranean grassland soil C-N compound turnover is dependent on rainfall and depth, and is mediated by genomically divergent microorganisms.</title>
        <authorList>
            <person name="Diamond S."/>
            <person name="Andeer P.F."/>
            <person name="Li Z."/>
            <person name="Crits-Christoph A."/>
            <person name="Burstein D."/>
            <person name="Anantharaman K."/>
            <person name="Lane K.R."/>
            <person name="Thomas B.C."/>
            <person name="Pan C."/>
            <person name="Northen T.R."/>
            <person name="Banfield J.F."/>
        </authorList>
    </citation>
    <scope>NUCLEOTIDE SEQUENCE [LARGE SCALE GENOMIC DNA]</scope>
    <source>
        <strain evidence="5">NP_6</strain>
    </source>
</reference>
<evidence type="ECO:0000256" key="1">
    <source>
        <dbReference type="ARBA" id="ARBA00001946"/>
    </source>
</evidence>
<protein>
    <submittedName>
        <fullName evidence="5">NUDIX hydrolase</fullName>
    </submittedName>
</protein>
<dbReference type="CDD" id="cd02883">
    <property type="entry name" value="NUDIX_Hydrolase"/>
    <property type="match status" value="1"/>
</dbReference>
<keyword evidence="2 5" id="KW-0378">Hydrolase</keyword>
<dbReference type="GO" id="GO:0016787">
    <property type="term" value="F:hydrolase activity"/>
    <property type="evidence" value="ECO:0007669"/>
    <property type="project" value="UniProtKB-KW"/>
</dbReference>
<proteinExistence type="predicted"/>
<dbReference type="Proteomes" id="UP000318093">
    <property type="component" value="Unassembled WGS sequence"/>
</dbReference>
<name>A0A537JC41_9BACT</name>
<evidence type="ECO:0000313" key="5">
    <source>
        <dbReference type="EMBL" id="TMI81118.1"/>
    </source>
</evidence>
<dbReference type="InterPro" id="IPR015797">
    <property type="entry name" value="NUDIX_hydrolase-like_dom_sf"/>
</dbReference>
<evidence type="ECO:0000256" key="3">
    <source>
        <dbReference type="SAM" id="MobiDB-lite"/>
    </source>
</evidence>
<feature type="compositionally biased region" description="Basic residues" evidence="3">
    <location>
        <begin position="71"/>
        <end position="84"/>
    </location>
</feature>
<dbReference type="Pfam" id="PF00293">
    <property type="entry name" value="NUDIX"/>
    <property type="match status" value="1"/>
</dbReference>
<dbReference type="PANTHER" id="PTHR43046:SF16">
    <property type="entry name" value="ADP-RIBOSE PYROPHOSPHATASE YJHB-RELATED"/>
    <property type="match status" value="1"/>
</dbReference>
<dbReference type="SUPFAM" id="SSF55811">
    <property type="entry name" value="Nudix"/>
    <property type="match status" value="1"/>
</dbReference>
<organism evidence="5 6">
    <name type="scientific">Candidatus Segetimicrobium genomatis</name>
    <dbReference type="NCBI Taxonomy" id="2569760"/>
    <lineage>
        <taxon>Bacteria</taxon>
        <taxon>Bacillati</taxon>
        <taxon>Candidatus Sysuimicrobiota</taxon>
        <taxon>Candidatus Sysuimicrobiia</taxon>
        <taxon>Candidatus Sysuimicrobiales</taxon>
        <taxon>Candidatus Segetimicrobiaceae</taxon>
        <taxon>Candidatus Segetimicrobium</taxon>
    </lineage>
</organism>
<dbReference type="PANTHER" id="PTHR43046">
    <property type="entry name" value="GDP-MANNOSE MANNOSYL HYDROLASE"/>
    <property type="match status" value="1"/>
</dbReference>
<dbReference type="InterPro" id="IPR000086">
    <property type="entry name" value="NUDIX_hydrolase_dom"/>
</dbReference>
<feature type="compositionally biased region" description="Low complexity" evidence="3">
    <location>
        <begin position="49"/>
        <end position="70"/>
    </location>
</feature>
<dbReference type="Gene3D" id="3.90.79.10">
    <property type="entry name" value="Nucleoside Triphosphate Pyrophosphohydrolase"/>
    <property type="match status" value="1"/>
</dbReference>
<feature type="region of interest" description="Disordered" evidence="3">
    <location>
        <begin position="1"/>
        <end position="90"/>
    </location>
</feature>
<dbReference type="EMBL" id="VBAN01000221">
    <property type="protein sequence ID" value="TMI81118.1"/>
    <property type="molecule type" value="Genomic_DNA"/>
</dbReference>
<evidence type="ECO:0000313" key="6">
    <source>
        <dbReference type="Proteomes" id="UP000318093"/>
    </source>
</evidence>
<accession>A0A537JC41</accession>
<evidence type="ECO:0000259" key="4">
    <source>
        <dbReference type="PROSITE" id="PS51462"/>
    </source>
</evidence>
<comment type="cofactor">
    <cofactor evidence="1">
        <name>Mg(2+)</name>
        <dbReference type="ChEBI" id="CHEBI:18420"/>
    </cofactor>
</comment>
<feature type="domain" description="Nudix hydrolase" evidence="4">
    <location>
        <begin position="119"/>
        <end position="242"/>
    </location>
</feature>
<feature type="compositionally biased region" description="Basic and acidic residues" evidence="3">
    <location>
        <begin position="1"/>
        <end position="23"/>
    </location>
</feature>
<dbReference type="PROSITE" id="PS51462">
    <property type="entry name" value="NUDIX"/>
    <property type="match status" value="1"/>
</dbReference>
<comment type="caution">
    <text evidence="5">The sequence shown here is derived from an EMBL/GenBank/DDBJ whole genome shotgun (WGS) entry which is preliminary data.</text>
</comment>
<sequence>MEQARERGVPAERKIAHLTEQRAEPPQMLLLDHVAPARQARERRPGNLPGAPSGPRGTGPPGAARCPIRARPPRALRSRGRSRRRTAEVDSTMNRGAISTWIWKRLPLWVRHMLLWTFNAHFIIGTVAMIDDGDGRILVARHTYRRRTPWALLGGWVRRGEDPADALVREIREETALEADVGAPLAIRMESPMHLTLVYHAKLRGGAFRPSAEVSEVRYIEPGIWPEGLRDDHRALIEAFARRPALRRA</sequence>